<gene>
    <name evidence="2" type="ORF">AMECASPLE_037760</name>
</gene>
<evidence type="ECO:0000313" key="3">
    <source>
        <dbReference type="Proteomes" id="UP001469553"/>
    </source>
</evidence>
<organism evidence="2 3">
    <name type="scientific">Ameca splendens</name>
    <dbReference type="NCBI Taxonomy" id="208324"/>
    <lineage>
        <taxon>Eukaryota</taxon>
        <taxon>Metazoa</taxon>
        <taxon>Chordata</taxon>
        <taxon>Craniata</taxon>
        <taxon>Vertebrata</taxon>
        <taxon>Euteleostomi</taxon>
        <taxon>Actinopterygii</taxon>
        <taxon>Neopterygii</taxon>
        <taxon>Teleostei</taxon>
        <taxon>Neoteleostei</taxon>
        <taxon>Acanthomorphata</taxon>
        <taxon>Ovalentaria</taxon>
        <taxon>Atherinomorphae</taxon>
        <taxon>Cyprinodontiformes</taxon>
        <taxon>Goodeidae</taxon>
        <taxon>Ameca</taxon>
    </lineage>
</organism>
<accession>A0ABV0Z7L5</accession>
<dbReference type="EMBL" id="JAHRIP010053579">
    <property type="protein sequence ID" value="MEQ2301595.1"/>
    <property type="molecule type" value="Genomic_DNA"/>
</dbReference>
<reference evidence="2 3" key="1">
    <citation type="submission" date="2021-06" db="EMBL/GenBank/DDBJ databases">
        <authorList>
            <person name="Palmer J.M."/>
        </authorList>
    </citation>
    <scope>NUCLEOTIDE SEQUENCE [LARGE SCALE GENOMIC DNA]</scope>
    <source>
        <strain evidence="2 3">AS_MEX2019</strain>
        <tissue evidence="2">Muscle</tissue>
    </source>
</reference>
<dbReference type="Proteomes" id="UP001469553">
    <property type="component" value="Unassembled WGS sequence"/>
</dbReference>
<evidence type="ECO:0000313" key="2">
    <source>
        <dbReference type="EMBL" id="MEQ2301595.1"/>
    </source>
</evidence>
<name>A0ABV0Z7L5_9TELE</name>
<protein>
    <submittedName>
        <fullName evidence="2">Uncharacterized protein</fullName>
    </submittedName>
</protein>
<keyword evidence="3" id="KW-1185">Reference proteome</keyword>
<comment type="caution">
    <text evidence="2">The sequence shown here is derived from an EMBL/GenBank/DDBJ whole genome shotgun (WGS) entry which is preliminary data.</text>
</comment>
<feature type="compositionally biased region" description="Polar residues" evidence="1">
    <location>
        <begin position="1"/>
        <end position="11"/>
    </location>
</feature>
<feature type="region of interest" description="Disordered" evidence="1">
    <location>
        <begin position="1"/>
        <end position="53"/>
    </location>
</feature>
<evidence type="ECO:0000256" key="1">
    <source>
        <dbReference type="SAM" id="MobiDB-lite"/>
    </source>
</evidence>
<sequence>MRSPAPSSTHLSPKAQHGFPTPNPVPGKVLEGFMEEPTPHPDPVPSSVPEGSQAELPLHSVPVCEGLMDGLPPLPAPVPGPVLEGFEDELPPSLVPVPEEFVEDLSPLPVPVPEGRTFSACCVSADLYGLAEGPSGLRNTPLSSTVGSTGPTTGRQIIVVGPLVAEYWTTCTDTRPPGAFGHFVSRTLRLI</sequence>
<proteinExistence type="predicted"/>